<evidence type="ECO:0000256" key="3">
    <source>
        <dbReference type="SAM" id="Phobius"/>
    </source>
</evidence>
<evidence type="ECO:0000256" key="2">
    <source>
        <dbReference type="SAM" id="MobiDB-lite"/>
    </source>
</evidence>
<feature type="transmembrane region" description="Helical" evidence="3">
    <location>
        <begin position="224"/>
        <end position="246"/>
    </location>
</feature>
<feature type="transmembrane region" description="Helical" evidence="3">
    <location>
        <begin position="7"/>
        <end position="30"/>
    </location>
</feature>
<accession>A0A3N1KZL5</accession>
<dbReference type="InterPro" id="IPR039672">
    <property type="entry name" value="MFS_2"/>
</dbReference>
<dbReference type="OrthoDB" id="181905at2"/>
<evidence type="ECO:0000313" key="5">
    <source>
        <dbReference type="Proteomes" id="UP000278222"/>
    </source>
</evidence>
<feature type="transmembrane region" description="Helical" evidence="3">
    <location>
        <begin position="36"/>
        <end position="56"/>
    </location>
</feature>
<keyword evidence="5" id="KW-1185">Reference proteome</keyword>
<feature type="transmembrane region" description="Helical" evidence="3">
    <location>
        <begin position="310"/>
        <end position="328"/>
    </location>
</feature>
<reference evidence="4 5" key="1">
    <citation type="submission" date="2018-11" db="EMBL/GenBank/DDBJ databases">
        <title>Genomic Encyclopedia of Type Strains, Phase IV (KMG-IV): sequencing the most valuable type-strain genomes for metagenomic binning, comparative biology and taxonomic classification.</title>
        <authorList>
            <person name="Goeker M."/>
        </authorList>
    </citation>
    <scope>NUCLEOTIDE SEQUENCE [LARGE SCALE GENOMIC DNA]</scope>
    <source>
        <strain evidence="4 5">DSM 5900</strain>
    </source>
</reference>
<dbReference type="PANTHER" id="PTHR11328:SF24">
    <property type="entry name" value="MAJOR FACILITATOR SUPERFAMILY (MFS) PROFILE DOMAIN-CONTAINING PROTEIN"/>
    <property type="match status" value="1"/>
</dbReference>
<feature type="transmembrane region" description="Helical" evidence="3">
    <location>
        <begin position="146"/>
        <end position="162"/>
    </location>
</feature>
<dbReference type="InterPro" id="IPR036259">
    <property type="entry name" value="MFS_trans_sf"/>
</dbReference>
<dbReference type="AlphaFoldDB" id="A0A3N1KZL5"/>
<feature type="transmembrane region" description="Helical" evidence="3">
    <location>
        <begin position="168"/>
        <end position="194"/>
    </location>
</feature>
<evidence type="ECO:0000256" key="1">
    <source>
        <dbReference type="ARBA" id="ARBA00009617"/>
    </source>
</evidence>
<gene>
    <name evidence="4" type="ORF">EDC65_4295</name>
</gene>
<evidence type="ECO:0000313" key="4">
    <source>
        <dbReference type="EMBL" id="ROP83646.1"/>
    </source>
</evidence>
<dbReference type="GO" id="GO:0005886">
    <property type="term" value="C:plasma membrane"/>
    <property type="evidence" value="ECO:0007669"/>
    <property type="project" value="TreeGrafter"/>
</dbReference>
<dbReference type="GO" id="GO:0015293">
    <property type="term" value="F:symporter activity"/>
    <property type="evidence" value="ECO:0007669"/>
    <property type="project" value="InterPro"/>
</dbReference>
<organism evidence="4 5">
    <name type="scientific">Stella humosa</name>
    <dbReference type="NCBI Taxonomy" id="94"/>
    <lineage>
        <taxon>Bacteria</taxon>
        <taxon>Pseudomonadati</taxon>
        <taxon>Pseudomonadota</taxon>
        <taxon>Alphaproteobacteria</taxon>
        <taxon>Rhodospirillales</taxon>
        <taxon>Stellaceae</taxon>
        <taxon>Stella</taxon>
    </lineage>
</organism>
<name>A0A3N1KZL5_9PROT</name>
<proteinExistence type="inferred from homology"/>
<feature type="transmembrane region" description="Helical" evidence="3">
    <location>
        <begin position="362"/>
        <end position="384"/>
    </location>
</feature>
<comment type="caution">
    <text evidence="4">The sequence shown here is derived from an EMBL/GenBank/DDBJ whole genome shotgun (WGS) entry which is preliminary data.</text>
</comment>
<dbReference type="EMBL" id="RJKX01000016">
    <property type="protein sequence ID" value="ROP83646.1"/>
    <property type="molecule type" value="Genomic_DNA"/>
</dbReference>
<feature type="transmembrane region" description="Helical" evidence="3">
    <location>
        <begin position="285"/>
        <end position="304"/>
    </location>
</feature>
<protein>
    <submittedName>
        <fullName evidence="4">Na+/melibiose symporter-like transporter</fullName>
    </submittedName>
</protein>
<dbReference type="PANTHER" id="PTHR11328">
    <property type="entry name" value="MAJOR FACILITATOR SUPERFAMILY DOMAIN-CONTAINING PROTEIN"/>
    <property type="match status" value="1"/>
</dbReference>
<feature type="transmembrane region" description="Helical" evidence="3">
    <location>
        <begin position="77"/>
        <end position="94"/>
    </location>
</feature>
<comment type="similarity">
    <text evidence="1">Belongs to the sodium:galactoside symporter (TC 2.A.2) family.</text>
</comment>
<dbReference type="Pfam" id="PF13347">
    <property type="entry name" value="MFS_2"/>
    <property type="match status" value="1"/>
</dbReference>
<keyword evidence="3" id="KW-0812">Transmembrane</keyword>
<keyword evidence="3" id="KW-1133">Transmembrane helix</keyword>
<keyword evidence="3" id="KW-0472">Membrane</keyword>
<feature type="transmembrane region" description="Helical" evidence="3">
    <location>
        <begin position="396"/>
        <end position="419"/>
    </location>
</feature>
<dbReference type="Gene3D" id="1.20.1250.20">
    <property type="entry name" value="MFS general substrate transporter like domains"/>
    <property type="match status" value="2"/>
</dbReference>
<dbReference type="Proteomes" id="UP000278222">
    <property type="component" value="Unassembled WGS sequence"/>
</dbReference>
<dbReference type="SUPFAM" id="SSF103473">
    <property type="entry name" value="MFS general substrate transporter"/>
    <property type="match status" value="1"/>
</dbReference>
<feature type="region of interest" description="Disordered" evidence="2">
    <location>
        <begin position="432"/>
        <end position="468"/>
    </location>
</feature>
<dbReference type="GO" id="GO:0008643">
    <property type="term" value="P:carbohydrate transport"/>
    <property type="evidence" value="ECO:0007669"/>
    <property type="project" value="InterPro"/>
</dbReference>
<feature type="transmembrane region" description="Helical" evidence="3">
    <location>
        <begin position="106"/>
        <end position="126"/>
    </location>
</feature>
<sequence length="468" mass="47978">MAGRGAAAIYALPALPLAALTLPAFVHLPAFYGDTLGLGLATVGTILLLARLTDVASDPLIGWLGDRTPARLGRRRIWMAAGTPLVVLAAWQLFRPPADAGAGHLLAWSILLYLGWTMVGLAYQAWGAELSDDYHERTRIAGWREGATVAGTLAAAGLPAVIDPAGGPAAALAMIAVGVALALPITVGACLALVAERPPAPARVAGWHAAAGLVAGNRPFRRLLAAYLLNGLANGLPATLFVLFVTHRLASPEQAGPLLLAYFLAGLVSVPAWLWASRRLGKHRAWCVAMLVACAAFAAVPLLGPGDAGLFLLVAVATGLTLGADLALPGAIQADVVDLDTAAGGGQRTGLLFALWGMATKLALALAVGIAFPILGAAGFVAAGTAQPAAALDALALLYGGAPVLFKLAAIALMWRFPLTEAVQRDLRRRIAASPHPSPENLDAHAPNPAGPRPVADPGARRVQPHEA</sequence>
<feature type="transmembrane region" description="Helical" evidence="3">
    <location>
        <begin position="258"/>
        <end position="276"/>
    </location>
</feature>
<dbReference type="RefSeq" id="WP_123693383.1">
    <property type="nucleotide sequence ID" value="NZ_AP019700.1"/>
</dbReference>